<gene>
    <name evidence="3" type="ORF">ABL78_4532</name>
</gene>
<feature type="region of interest" description="Disordered" evidence="2">
    <location>
        <begin position="1"/>
        <end position="112"/>
    </location>
</feature>
<comment type="caution">
    <text evidence="3">The sequence shown here is derived from an EMBL/GenBank/DDBJ whole genome shotgun (WGS) entry which is preliminary data.</text>
</comment>
<feature type="compositionally biased region" description="Polar residues" evidence="2">
    <location>
        <begin position="287"/>
        <end position="301"/>
    </location>
</feature>
<feature type="region of interest" description="Disordered" evidence="2">
    <location>
        <begin position="125"/>
        <end position="333"/>
    </location>
</feature>
<evidence type="ECO:0000256" key="2">
    <source>
        <dbReference type="SAM" id="MobiDB-lite"/>
    </source>
</evidence>
<feature type="coiled-coil region" evidence="1">
    <location>
        <begin position="1105"/>
        <end position="1160"/>
    </location>
</feature>
<dbReference type="PANTHER" id="PTHR47357">
    <property type="entry name" value="COP1-INTERACTIVE PROTEIN 1"/>
    <property type="match status" value="1"/>
</dbReference>
<dbReference type="GO" id="GO:0005200">
    <property type="term" value="F:structural constituent of cytoskeleton"/>
    <property type="evidence" value="ECO:0007669"/>
    <property type="project" value="TreeGrafter"/>
</dbReference>
<reference evidence="3 4" key="1">
    <citation type="journal article" date="2015" name="PLoS Pathog.">
        <title>Leptomonas seymouri: Adaptations to the Dixenous Life Cycle Analyzed by Genome Sequencing, Transcriptome Profiling and Co-infection with Leishmania donovani.</title>
        <authorList>
            <person name="Kraeva N."/>
            <person name="Butenko A."/>
            <person name="Hlavacova J."/>
            <person name="Kostygov A."/>
            <person name="Myskova J."/>
            <person name="Grybchuk D."/>
            <person name="Lestinova T."/>
            <person name="Votypka J."/>
            <person name="Volf P."/>
            <person name="Opperdoes F."/>
            <person name="Flegontov P."/>
            <person name="Lukes J."/>
            <person name="Yurchenko V."/>
        </authorList>
    </citation>
    <scope>NUCLEOTIDE SEQUENCE [LARGE SCALE GENOMIC DNA]</scope>
    <source>
        <strain evidence="3 4">ATCC 30220</strain>
    </source>
</reference>
<dbReference type="GO" id="GO:0005856">
    <property type="term" value="C:cytoskeleton"/>
    <property type="evidence" value="ECO:0007669"/>
    <property type="project" value="TreeGrafter"/>
</dbReference>
<keyword evidence="1" id="KW-0175">Coiled coil</keyword>
<feature type="compositionally biased region" description="Polar residues" evidence="2">
    <location>
        <begin position="236"/>
        <end position="251"/>
    </location>
</feature>
<protein>
    <submittedName>
        <fullName evidence="3">Uncharacterized protein</fullName>
    </submittedName>
</protein>
<keyword evidence="4" id="KW-1185">Reference proteome</keyword>
<feature type="compositionally biased region" description="Basic residues" evidence="2">
    <location>
        <begin position="266"/>
        <end position="275"/>
    </location>
</feature>
<sequence length="1335" mass="143135">MEAHISSSQFTIEKQRRAASPGAGSARSLSSSSHPHHPGGSATSTGGGSDHNMESELGESQQRPETAKGANRRTAPQHHVPTSEGGHGTPGKHQHLQHHVSGGGDGSSVTAAPAASSLFDTTMLASSTSIPSGDGGGAMAHLLDSVASSSSSPPSSQTPPRGTVWRSPGNRGRAGTSEQEYRHRHAEQQPQRQPHQRTLGEQDPTSARQARKPHSIDEEFTTLFGETPVWPRPSLKAQSKPSPQQAHTSASARPFQEPQLGGTPTPHRRQRHHQQQHQQEAYRPKNNESGFDTPTSTNLEDISSVLEGFSTNSKDDDARTAGQGVPSLSGYGSNWASPSEVLQLRAMFQEVTARYQREQTRLQAELAKAQEECSAYASERARVQQLQKSYTEGLAQWEKAKQQQGQWAEERALQQLQLEKMLVENQRLQLFIAKKQRLHRSAQGGGATVAPAESSERVQTAVRGVTSAAAEARIGVTSPSPFPVSCGPAGPAVGVTIRPSMAAPHTTAPPPGMPSGEQGGFQPPPAELGGSQGRAAEARSSPYTLLPSESTPHTHTSPPSSTPSPRLQPLPRNQTLNSEGVMGADHTQLPEPTDTAASTEGEVRRMSPSTDAAAYYLSLSSEPLRQYQQQQPAARHRDHTVPTAKKKPDPGQVEGRGDGEGHGHRHSSSLVTPSPTTSGATTTPTSCSSQSAGVPQRRSDFKDHGSSSSSEAEEEDGGRGAAGERSRHFRRACGGAEAEAEDADGGTGGDFDPSYARGATDVSSSSHSRRSNISAGAAAAIATGSLVGAPAQRGHPQEELYSSPLVTSESLGSNRRLTSTTETGDSPHTAAEGSASTETMIRSSVATATTTTTIPSFLASTAATITSRPSASSSSSTTAWSLQYLYHLPRTPAEALQEELRMMKELRRLGDENASLAARLQHVTTLKAMDTDQREQQLLRLVQEHEQARRSAASWELMAKQMQSEVSSLEARCAEARDALSDMLTASKQQQHQAQTRLIESEARCRAALAATREETLMKLSVLRRTWCDFVKQQQQEARSRAPSSADATEDCAELLKTAEGLRAELHAARAAQVDLQDRHHADEMQAKARIAHLESVIVSTRDMLERLTSDKESAALQIDELHAEVERLREAALAREACLHAMEERLRLATGELAAQEEQAEEASTWKARAVSAEADLTTQRAYYEKEINVYKTAACNMQHQHHDEMERAVRRYEKLVVRFEAMKLQLCAVLSDGVRGGGAEWTAHAKTKKRRPPSPGNESENSPNTAAAKSQPQRGLGEVEKAAELIAADASACQQTAKLACDAVLALRTSVAATDRIAKSLSVAASSTAYGSP</sequence>
<feature type="region of interest" description="Disordered" evidence="2">
    <location>
        <begin position="501"/>
        <end position="771"/>
    </location>
</feature>
<dbReference type="PANTHER" id="PTHR47357:SF1">
    <property type="entry name" value="SPINDLE POLE BODY COMPONENT 110"/>
    <property type="match status" value="1"/>
</dbReference>
<feature type="compositionally biased region" description="Low complexity" evidence="2">
    <location>
        <begin position="18"/>
        <end position="44"/>
    </location>
</feature>
<accession>A0A0N0P5F8</accession>
<feature type="coiled-coil region" evidence="1">
    <location>
        <begin position="952"/>
        <end position="979"/>
    </location>
</feature>
<dbReference type="OMA" id="HPMRRAN"/>
<name>A0A0N0P5F8_LEPSE</name>
<evidence type="ECO:0000313" key="3">
    <source>
        <dbReference type="EMBL" id="KPI86416.1"/>
    </source>
</evidence>
<dbReference type="EMBL" id="LJSK01000132">
    <property type="protein sequence ID" value="KPI86416.1"/>
    <property type="molecule type" value="Genomic_DNA"/>
</dbReference>
<feature type="region of interest" description="Disordered" evidence="2">
    <location>
        <begin position="1237"/>
        <end position="1277"/>
    </location>
</feature>
<feature type="coiled-coil region" evidence="1">
    <location>
        <begin position="352"/>
        <end position="386"/>
    </location>
</feature>
<dbReference type="VEuPathDB" id="TriTrypDB:Lsey_0132_0140"/>
<feature type="compositionally biased region" description="Polar residues" evidence="2">
    <location>
        <begin position="618"/>
        <end position="632"/>
    </location>
</feature>
<dbReference type="Proteomes" id="UP000038009">
    <property type="component" value="Unassembled WGS sequence"/>
</dbReference>
<feature type="compositionally biased region" description="Polar residues" evidence="2">
    <location>
        <begin position="804"/>
        <end position="826"/>
    </location>
</feature>
<feature type="region of interest" description="Disordered" evidence="2">
    <location>
        <begin position="789"/>
        <end position="839"/>
    </location>
</feature>
<evidence type="ECO:0000256" key="1">
    <source>
        <dbReference type="SAM" id="Coils"/>
    </source>
</evidence>
<feature type="compositionally biased region" description="Polar residues" evidence="2">
    <location>
        <begin position="1"/>
        <end position="12"/>
    </location>
</feature>
<evidence type="ECO:0000313" key="4">
    <source>
        <dbReference type="Proteomes" id="UP000038009"/>
    </source>
</evidence>
<feature type="compositionally biased region" description="Low complexity" evidence="2">
    <location>
        <begin position="547"/>
        <end position="559"/>
    </location>
</feature>
<organism evidence="3 4">
    <name type="scientific">Leptomonas seymouri</name>
    <dbReference type="NCBI Taxonomy" id="5684"/>
    <lineage>
        <taxon>Eukaryota</taxon>
        <taxon>Discoba</taxon>
        <taxon>Euglenozoa</taxon>
        <taxon>Kinetoplastea</taxon>
        <taxon>Metakinetoplastina</taxon>
        <taxon>Trypanosomatida</taxon>
        <taxon>Trypanosomatidae</taxon>
        <taxon>Leishmaniinae</taxon>
        <taxon>Leptomonas</taxon>
    </lineage>
</organism>
<feature type="compositionally biased region" description="Low complexity" evidence="2">
    <location>
        <begin position="668"/>
        <end position="689"/>
    </location>
</feature>
<dbReference type="OrthoDB" id="252579at2759"/>
<feature type="coiled-coil region" evidence="1">
    <location>
        <begin position="1045"/>
        <end position="1079"/>
    </location>
</feature>
<proteinExistence type="predicted"/>